<dbReference type="InterPro" id="IPR058532">
    <property type="entry name" value="YjbR/MT2646/Rv2570-like"/>
</dbReference>
<evidence type="ECO:0000313" key="1">
    <source>
        <dbReference type="EMBL" id="MFC3761209.1"/>
    </source>
</evidence>
<dbReference type="EMBL" id="JBHRZH010000006">
    <property type="protein sequence ID" value="MFC3761209.1"/>
    <property type="molecule type" value="Genomic_DNA"/>
</dbReference>
<reference evidence="2" key="1">
    <citation type="journal article" date="2019" name="Int. J. Syst. Evol. Microbiol.">
        <title>The Global Catalogue of Microorganisms (GCM) 10K type strain sequencing project: providing services to taxonomists for standard genome sequencing and annotation.</title>
        <authorList>
            <consortium name="The Broad Institute Genomics Platform"/>
            <consortium name="The Broad Institute Genome Sequencing Center for Infectious Disease"/>
            <person name="Wu L."/>
            <person name="Ma J."/>
        </authorList>
    </citation>
    <scope>NUCLEOTIDE SEQUENCE [LARGE SCALE GENOMIC DNA]</scope>
    <source>
        <strain evidence="2">CGMCC 4.7241</strain>
    </source>
</reference>
<protein>
    <submittedName>
        <fullName evidence="1">MmcQ/YjbR family DNA-binding protein</fullName>
    </submittedName>
</protein>
<dbReference type="SUPFAM" id="SSF142906">
    <property type="entry name" value="YjbR-like"/>
    <property type="match status" value="1"/>
</dbReference>
<accession>A0ABV7Y8P4</accession>
<comment type="caution">
    <text evidence="1">The sequence shown here is derived from an EMBL/GenBank/DDBJ whole genome shotgun (WGS) entry which is preliminary data.</text>
</comment>
<evidence type="ECO:0000313" key="2">
    <source>
        <dbReference type="Proteomes" id="UP001595699"/>
    </source>
</evidence>
<dbReference type="Proteomes" id="UP001595699">
    <property type="component" value="Unassembled WGS sequence"/>
</dbReference>
<name>A0ABV7Y8P4_9ACTN</name>
<dbReference type="InterPro" id="IPR038056">
    <property type="entry name" value="YjbR-like_sf"/>
</dbReference>
<dbReference type="RefSeq" id="WP_205117422.1">
    <property type="nucleotide sequence ID" value="NZ_JAFBCM010000001.1"/>
</dbReference>
<dbReference type="GO" id="GO:0003677">
    <property type="term" value="F:DNA binding"/>
    <property type="evidence" value="ECO:0007669"/>
    <property type="project" value="UniProtKB-KW"/>
</dbReference>
<dbReference type="Pfam" id="PF04237">
    <property type="entry name" value="YjbR"/>
    <property type="match status" value="1"/>
</dbReference>
<keyword evidence="1" id="KW-0238">DNA-binding</keyword>
<sequence length="126" mass="13943">MATQDDVRRIALSLPEVSEGDDRFGFSVLTKGKAKGIAWVWLERLEPKKARVPQPAVLAVRTASVGDRDELIAAEPDIYFTEPHYNGYPAVLVRLAAIDVHELEELLTDAWRCQAPKALVKAFDAG</sequence>
<keyword evidence="2" id="KW-1185">Reference proteome</keyword>
<gene>
    <name evidence="1" type="ORF">ACFOUW_10190</name>
</gene>
<proteinExistence type="predicted"/>
<organism evidence="1 2">
    <name type="scientific">Tenggerimyces flavus</name>
    <dbReference type="NCBI Taxonomy" id="1708749"/>
    <lineage>
        <taxon>Bacteria</taxon>
        <taxon>Bacillati</taxon>
        <taxon>Actinomycetota</taxon>
        <taxon>Actinomycetes</taxon>
        <taxon>Propionibacteriales</taxon>
        <taxon>Nocardioidaceae</taxon>
        <taxon>Tenggerimyces</taxon>
    </lineage>
</organism>